<keyword evidence="1" id="KW-0812">Transmembrane</keyword>
<dbReference type="EMBL" id="CP163302">
    <property type="protein sequence ID" value="XDP43933.1"/>
    <property type="molecule type" value="Genomic_DNA"/>
</dbReference>
<dbReference type="InterPro" id="IPR025508">
    <property type="entry name" value="DUF4395"/>
</dbReference>
<dbReference type="Pfam" id="PF14340">
    <property type="entry name" value="DUF4395"/>
    <property type="match status" value="1"/>
</dbReference>
<feature type="domain" description="DUF4395" evidence="2">
    <location>
        <begin position="50"/>
        <end position="180"/>
    </location>
</feature>
<name>A0AB39KZM2_9MICC</name>
<proteinExistence type="predicted"/>
<evidence type="ECO:0000259" key="2">
    <source>
        <dbReference type="Pfam" id="PF14340"/>
    </source>
</evidence>
<protein>
    <submittedName>
        <fullName evidence="3">DUF4395 domain-containing protein</fullName>
    </submittedName>
</protein>
<evidence type="ECO:0000313" key="3">
    <source>
        <dbReference type="EMBL" id="XDP43933.1"/>
    </source>
</evidence>
<keyword evidence="1" id="KW-1133">Transmembrane helix</keyword>
<organism evidence="3">
    <name type="scientific">Sinomonas puerhi</name>
    <dbReference type="NCBI Taxonomy" id="3238584"/>
    <lineage>
        <taxon>Bacteria</taxon>
        <taxon>Bacillati</taxon>
        <taxon>Actinomycetota</taxon>
        <taxon>Actinomycetes</taxon>
        <taxon>Micrococcales</taxon>
        <taxon>Micrococcaceae</taxon>
        <taxon>Sinomonas</taxon>
    </lineage>
</organism>
<reference evidence="3" key="1">
    <citation type="submission" date="2024-07" db="EMBL/GenBank/DDBJ databases">
        <authorList>
            <person name="fu j."/>
        </authorList>
    </citation>
    <scope>NUCLEOTIDE SEQUENCE</scope>
    <source>
        <strain evidence="3">P10A9</strain>
    </source>
</reference>
<evidence type="ECO:0000256" key="1">
    <source>
        <dbReference type="SAM" id="Phobius"/>
    </source>
</evidence>
<accession>A0AB39KZM2</accession>
<feature type="transmembrane region" description="Helical" evidence="1">
    <location>
        <begin position="127"/>
        <end position="145"/>
    </location>
</feature>
<keyword evidence="1" id="KW-0472">Membrane</keyword>
<dbReference type="KEGG" id="spue:AB5L97_11575"/>
<feature type="transmembrane region" description="Helical" evidence="1">
    <location>
        <begin position="151"/>
        <end position="177"/>
    </location>
</feature>
<sequence length="207" mass="21288">MVPPTASDSSVDTSSRVEALFSGPSAVEIEPIDASRGSFLARAFAFPNPVNEFAARSTAGIVVVLSCVVLALGLATGAGWGLWVIAAGFWLRVAGGPRYSPVGRLAVHVIAPRLGKPRLVAGPPKRFAQGIGAFVSTAAVVLYVLGLAPAAWAALAVLIVAASLEAFAGFCLGCWIFGRLQLAGLVPASVCEACSDIALRSKDRTVR</sequence>
<dbReference type="AlphaFoldDB" id="A0AB39KZM2"/>
<dbReference type="RefSeq" id="WP_369044786.1">
    <property type="nucleotide sequence ID" value="NZ_CP163302.1"/>
</dbReference>
<gene>
    <name evidence="3" type="ORF">AB5L97_11575</name>
</gene>
<feature type="transmembrane region" description="Helical" evidence="1">
    <location>
        <begin position="58"/>
        <end position="91"/>
    </location>
</feature>